<evidence type="ECO:0000313" key="5">
    <source>
        <dbReference type="Proteomes" id="UP000537131"/>
    </source>
</evidence>
<dbReference type="InterPro" id="IPR009057">
    <property type="entry name" value="Homeodomain-like_sf"/>
</dbReference>
<dbReference type="PANTHER" id="PTHR43479">
    <property type="entry name" value="ACREF/ENVCD OPERON REPRESSOR-RELATED"/>
    <property type="match status" value="1"/>
</dbReference>
<evidence type="ECO:0000256" key="2">
    <source>
        <dbReference type="PROSITE-ProRule" id="PRU00335"/>
    </source>
</evidence>
<accession>A0A7Y0EKJ4</accession>
<proteinExistence type="predicted"/>
<dbReference type="InterPro" id="IPR050624">
    <property type="entry name" value="HTH-type_Tx_Regulator"/>
</dbReference>
<evidence type="ECO:0000313" key="4">
    <source>
        <dbReference type="EMBL" id="NMM65184.1"/>
    </source>
</evidence>
<dbReference type="EMBL" id="JABBNI010000063">
    <property type="protein sequence ID" value="NMM65184.1"/>
    <property type="molecule type" value="Genomic_DNA"/>
</dbReference>
<dbReference type="PANTHER" id="PTHR43479:SF11">
    <property type="entry name" value="ACREF_ENVCD OPERON REPRESSOR-RELATED"/>
    <property type="match status" value="1"/>
</dbReference>
<protein>
    <submittedName>
        <fullName evidence="4">TetR/AcrR family transcriptional regulator</fullName>
    </submittedName>
</protein>
<dbReference type="RefSeq" id="WP_169299771.1">
    <property type="nucleotide sequence ID" value="NZ_JABBNI010000063.1"/>
</dbReference>
<feature type="DNA-binding region" description="H-T-H motif" evidence="2">
    <location>
        <begin position="31"/>
        <end position="50"/>
    </location>
</feature>
<feature type="domain" description="HTH tetR-type" evidence="3">
    <location>
        <begin position="8"/>
        <end position="68"/>
    </location>
</feature>
<gene>
    <name evidence="4" type="ORF">HBE96_21610</name>
</gene>
<dbReference type="Proteomes" id="UP000537131">
    <property type="component" value="Unassembled WGS sequence"/>
</dbReference>
<reference evidence="4 5" key="2">
    <citation type="submission" date="2020-06" db="EMBL/GenBank/DDBJ databases">
        <title>Complete Genome Sequence of Clostridium muelleri sp. nov. P21T, an Acid-Alcohol Producing Acetogen Isolated from Old Hay.</title>
        <authorList>
            <person name="Duncan K.E."/>
            <person name="Tanner R.S."/>
        </authorList>
    </citation>
    <scope>NUCLEOTIDE SEQUENCE [LARGE SCALE GENOMIC DNA]</scope>
    <source>
        <strain evidence="4 5">P21</strain>
    </source>
</reference>
<dbReference type="AlphaFoldDB" id="A0A7Y0EKJ4"/>
<dbReference type="SUPFAM" id="SSF46689">
    <property type="entry name" value="Homeodomain-like"/>
    <property type="match status" value="1"/>
</dbReference>
<keyword evidence="5" id="KW-1185">Reference proteome</keyword>
<reference evidence="4 5" key="1">
    <citation type="submission" date="2020-04" db="EMBL/GenBank/DDBJ databases">
        <authorList>
            <person name="Doyle D.A."/>
        </authorList>
    </citation>
    <scope>NUCLEOTIDE SEQUENCE [LARGE SCALE GENOMIC DNA]</scope>
    <source>
        <strain evidence="4 5">P21</strain>
    </source>
</reference>
<evidence type="ECO:0000259" key="3">
    <source>
        <dbReference type="PROSITE" id="PS50977"/>
    </source>
</evidence>
<dbReference type="PROSITE" id="PS50977">
    <property type="entry name" value="HTH_TETR_2"/>
    <property type="match status" value="1"/>
</dbReference>
<dbReference type="Pfam" id="PF00440">
    <property type="entry name" value="TetR_N"/>
    <property type="match status" value="1"/>
</dbReference>
<sequence>MARNKYPEETVKQILDVSLKLFMEKGYEKTTIQDIVNNLGMSKGAIYHHFKSKEEIMDTISKRSFKENTYLNEICRNHDLNGLEKIQKILIYNISDTNKQINDKLSLSLTKNHRMIAKHLEDTMQYAAPMLAKLIEEGINDKSITVVNPKATSEVIMLLFNFWLSPAIFRISKKEFLDKLDFLKNLIDFMGISLISDEFIHKCVQYYENIFEKEV</sequence>
<comment type="caution">
    <text evidence="4">The sequence shown here is derived from an EMBL/GenBank/DDBJ whole genome shotgun (WGS) entry which is preliminary data.</text>
</comment>
<dbReference type="GO" id="GO:0003677">
    <property type="term" value="F:DNA binding"/>
    <property type="evidence" value="ECO:0007669"/>
    <property type="project" value="UniProtKB-UniRule"/>
</dbReference>
<name>A0A7Y0EKJ4_9CLOT</name>
<evidence type="ECO:0000256" key="1">
    <source>
        <dbReference type="ARBA" id="ARBA00023125"/>
    </source>
</evidence>
<keyword evidence="1 2" id="KW-0238">DNA-binding</keyword>
<dbReference type="Gene3D" id="1.10.357.10">
    <property type="entry name" value="Tetracycline Repressor, domain 2"/>
    <property type="match status" value="1"/>
</dbReference>
<organism evidence="4 5">
    <name type="scientific">Clostridium muellerianum</name>
    <dbReference type="NCBI Taxonomy" id="2716538"/>
    <lineage>
        <taxon>Bacteria</taxon>
        <taxon>Bacillati</taxon>
        <taxon>Bacillota</taxon>
        <taxon>Clostridia</taxon>
        <taxon>Eubacteriales</taxon>
        <taxon>Clostridiaceae</taxon>
        <taxon>Clostridium</taxon>
    </lineage>
</organism>
<dbReference type="PRINTS" id="PR00455">
    <property type="entry name" value="HTHTETR"/>
</dbReference>
<dbReference type="InterPro" id="IPR001647">
    <property type="entry name" value="HTH_TetR"/>
</dbReference>